<dbReference type="EMBL" id="KZ996912">
    <property type="protein sequence ID" value="RKO88147.1"/>
    <property type="molecule type" value="Genomic_DNA"/>
</dbReference>
<feature type="compositionally biased region" description="Basic and acidic residues" evidence="1">
    <location>
        <begin position="162"/>
        <end position="171"/>
    </location>
</feature>
<evidence type="ECO:0000313" key="3">
    <source>
        <dbReference type="EMBL" id="RKO88147.1"/>
    </source>
</evidence>
<name>A0A4V1IQY2_9FUNG</name>
<evidence type="ECO:0000259" key="2">
    <source>
        <dbReference type="SMART" id="SM01406"/>
    </source>
</evidence>
<keyword evidence="4" id="KW-1185">Reference proteome</keyword>
<dbReference type="GO" id="GO:0006338">
    <property type="term" value="P:chromatin remodeling"/>
    <property type="evidence" value="ECO:0007669"/>
    <property type="project" value="InterPro"/>
</dbReference>
<dbReference type="Pfam" id="PF04795">
    <property type="entry name" value="PAPA-1"/>
    <property type="match status" value="1"/>
</dbReference>
<dbReference type="InterPro" id="IPR006880">
    <property type="entry name" value="INO80B_C"/>
</dbReference>
<feature type="domain" description="INO80 complex subunit B-like conserved region" evidence="2">
    <location>
        <begin position="49"/>
        <end position="119"/>
    </location>
</feature>
<organism evidence="3 4">
    <name type="scientific">Blyttiomyces helicus</name>
    <dbReference type="NCBI Taxonomy" id="388810"/>
    <lineage>
        <taxon>Eukaryota</taxon>
        <taxon>Fungi</taxon>
        <taxon>Fungi incertae sedis</taxon>
        <taxon>Chytridiomycota</taxon>
        <taxon>Chytridiomycota incertae sedis</taxon>
        <taxon>Chytridiomycetes</taxon>
        <taxon>Chytridiomycetes incertae sedis</taxon>
        <taxon>Blyttiomyces</taxon>
    </lineage>
</organism>
<protein>
    <recommendedName>
        <fullName evidence="2">INO80 complex subunit B-like conserved region domain-containing protein</fullName>
    </recommendedName>
</protein>
<feature type="region of interest" description="Disordered" evidence="1">
    <location>
        <begin position="1"/>
        <end position="20"/>
    </location>
</feature>
<dbReference type="PANTHER" id="PTHR21561:SF12">
    <property type="entry name" value="INO80 COMPLEX SUBUNIT B"/>
    <property type="match status" value="1"/>
</dbReference>
<reference evidence="4" key="1">
    <citation type="journal article" date="2018" name="Nat. Microbiol.">
        <title>Leveraging single-cell genomics to expand the fungal tree of life.</title>
        <authorList>
            <person name="Ahrendt S.R."/>
            <person name="Quandt C.A."/>
            <person name="Ciobanu D."/>
            <person name="Clum A."/>
            <person name="Salamov A."/>
            <person name="Andreopoulos B."/>
            <person name="Cheng J.F."/>
            <person name="Woyke T."/>
            <person name="Pelin A."/>
            <person name="Henrissat B."/>
            <person name="Reynolds N.K."/>
            <person name="Benny G.L."/>
            <person name="Smith M.E."/>
            <person name="James T.Y."/>
            <person name="Grigoriev I.V."/>
        </authorList>
    </citation>
    <scope>NUCLEOTIDE SEQUENCE [LARGE SCALE GENOMIC DNA]</scope>
</reference>
<feature type="region of interest" description="Disordered" evidence="1">
    <location>
        <begin position="141"/>
        <end position="187"/>
    </location>
</feature>
<dbReference type="OrthoDB" id="2021186at2759"/>
<feature type="non-terminal residue" evidence="3">
    <location>
        <position position="1"/>
    </location>
</feature>
<dbReference type="GO" id="GO:0031011">
    <property type="term" value="C:Ino80 complex"/>
    <property type="evidence" value="ECO:0007669"/>
    <property type="project" value="InterPro"/>
</dbReference>
<proteinExistence type="predicted"/>
<evidence type="ECO:0000256" key="1">
    <source>
        <dbReference type="SAM" id="MobiDB-lite"/>
    </source>
</evidence>
<dbReference type="SMART" id="SM01406">
    <property type="entry name" value="PAPA-1"/>
    <property type="match status" value="1"/>
</dbReference>
<sequence length="187" mass="20745">DDESLGSQGPMASLKMTARQKAIAAGEEVELSLDLLDRPSKKKHRTAEEVALRKSETARRRKNQADRKAEEDQQATIEKLLKKQASKRRNKEEDVLPIPQTLLGLGLRPGCAATAASGFWETFNSAFFTRFVTSETTRLDARKSDGEIGEQGKLNPAILDQTNRRPPDRRQIAGNNPYVKAKEASSV</sequence>
<feature type="compositionally biased region" description="Basic and acidic residues" evidence="1">
    <location>
        <begin position="46"/>
        <end position="71"/>
    </location>
</feature>
<dbReference type="InterPro" id="IPR029523">
    <property type="entry name" value="INO80B/Ies2"/>
</dbReference>
<feature type="region of interest" description="Disordered" evidence="1">
    <location>
        <begin position="36"/>
        <end position="95"/>
    </location>
</feature>
<dbReference type="AlphaFoldDB" id="A0A4V1IQY2"/>
<gene>
    <name evidence="3" type="ORF">BDK51DRAFT_32311</name>
</gene>
<evidence type="ECO:0000313" key="4">
    <source>
        <dbReference type="Proteomes" id="UP000269721"/>
    </source>
</evidence>
<dbReference type="Proteomes" id="UP000269721">
    <property type="component" value="Unassembled WGS sequence"/>
</dbReference>
<dbReference type="PANTHER" id="PTHR21561">
    <property type="entry name" value="INO80 COMPLEX SUBUNIT B"/>
    <property type="match status" value="1"/>
</dbReference>
<accession>A0A4V1IQY2</accession>